<proteinExistence type="predicted"/>
<dbReference type="Proteomes" id="UP000063434">
    <property type="component" value="Unassembled WGS sequence"/>
</dbReference>
<reference evidence="1 2" key="1">
    <citation type="submission" date="2015-05" db="EMBL/GenBank/DDBJ databases">
        <title>A genomic and transcriptomic approach to investigate the blue pigment phenotype in Pseudomonas fluorescens.</title>
        <authorList>
            <person name="Andreani N.A."/>
            <person name="Cardazzo B."/>
        </authorList>
    </citation>
    <scope>NUCLEOTIDE SEQUENCE [LARGE SCALE GENOMIC DNA]</scope>
    <source>
        <strain evidence="1 2">Ps_40</strain>
    </source>
</reference>
<dbReference type="PATRIC" id="fig|294.195.peg.6647"/>
<sequence length="261" mass="28694">MRCQVGAIEIAAREQGSTDHQFARDPHRHRIEVGIQQVDGAPIKHPPDRHHRRQGFTPLHVGCAIKRGDGHRRLSRTISVEQPHRLQACFAPSIQPFRRHRFATDVQLAQAPVIARAPLGKIAHQLQPVGGGQVDHGNVVVKQLLVEGVAVPQLAATYHYSCATAQGRVQLLDETVEIEGAKLQHTIMRRHCKQLTEHFHMPCQGSMVDTHTFGPAGRAGGEHDIGQVAGLGTRRRILRAVVSKPAGRVDQAHQGQVVGDR</sequence>
<comment type="caution">
    <text evidence="1">The sequence shown here is derived from an EMBL/GenBank/DDBJ whole genome shotgun (WGS) entry which is preliminary data.</text>
</comment>
<accession>A0A120FWE4</accession>
<protein>
    <submittedName>
        <fullName evidence="1">Uncharacterized protein</fullName>
    </submittedName>
</protein>
<organism evidence="1 2">
    <name type="scientific">Pseudomonas fluorescens</name>
    <dbReference type="NCBI Taxonomy" id="294"/>
    <lineage>
        <taxon>Bacteria</taxon>
        <taxon>Pseudomonadati</taxon>
        <taxon>Pseudomonadota</taxon>
        <taxon>Gammaproteobacteria</taxon>
        <taxon>Pseudomonadales</taxon>
        <taxon>Pseudomonadaceae</taxon>
        <taxon>Pseudomonas</taxon>
    </lineage>
</organism>
<evidence type="ECO:0000313" key="2">
    <source>
        <dbReference type="Proteomes" id="UP000063434"/>
    </source>
</evidence>
<dbReference type="AntiFam" id="ANF00178">
    <property type="entry name" value="Shadow ORF (opposite dhbF)"/>
</dbReference>
<name>A0A120FWE4_PSEFL</name>
<evidence type="ECO:0000313" key="1">
    <source>
        <dbReference type="EMBL" id="KWV69804.1"/>
    </source>
</evidence>
<dbReference type="AlphaFoldDB" id="A0A120FWE4"/>
<dbReference type="EMBL" id="LCYC01000064">
    <property type="protein sequence ID" value="KWV69804.1"/>
    <property type="molecule type" value="Genomic_DNA"/>
</dbReference>
<gene>
    <name evidence="1" type="ORF">PFL603g_06251</name>
</gene>